<dbReference type="AlphaFoldDB" id="A0A199VUN8"/>
<gene>
    <name evidence="1" type="ORF">ACMD2_09101</name>
</gene>
<sequence length="289" mass="31672">MEELIANNLQILVPKKLLQNRSPATTSPDSIILISLSIFTTSSMLGLFQGSSAVHAFATASMRAICSLHRPATGKHGSNTSFCFPFPAIHRTQPTKFPPPSPSSCPIGARPVSSSNITTPKLYTSPFAVDFIVSPYSGGMYPNVPARSVLTWVSHALMMRARPKSETLGSKLSSSRMLLDFMSRWMMWGTNPWCRNASPRADPRQILNLAGHERASTASARFLSQTSRLPFSMNRSSLKTQYPSNGTKFRCFTLPIVSISAKNSRSPWNRLPPCSRLIATLRPSGRAAL</sequence>
<reference evidence="1 2" key="1">
    <citation type="journal article" date="2016" name="DNA Res.">
        <title>The draft genome of MD-2 pineapple using hybrid error correction of long reads.</title>
        <authorList>
            <person name="Redwan R.M."/>
            <person name="Saidin A."/>
            <person name="Kumar S.V."/>
        </authorList>
    </citation>
    <scope>NUCLEOTIDE SEQUENCE [LARGE SCALE GENOMIC DNA]</scope>
    <source>
        <strain evidence="2">cv. MD2</strain>
        <tissue evidence="1">Leaf</tissue>
    </source>
</reference>
<evidence type="ECO:0000313" key="1">
    <source>
        <dbReference type="EMBL" id="OAY80415.1"/>
    </source>
</evidence>
<accession>A0A199VUN8</accession>
<proteinExistence type="predicted"/>
<protein>
    <submittedName>
        <fullName evidence="1">Uncharacterized protein</fullName>
    </submittedName>
</protein>
<dbReference type="Proteomes" id="UP000092600">
    <property type="component" value="Unassembled WGS sequence"/>
</dbReference>
<name>A0A199VUN8_ANACO</name>
<dbReference type="EMBL" id="LSRQ01000876">
    <property type="protein sequence ID" value="OAY80415.1"/>
    <property type="molecule type" value="Genomic_DNA"/>
</dbReference>
<organism evidence="1 2">
    <name type="scientific">Ananas comosus</name>
    <name type="common">Pineapple</name>
    <name type="synonym">Ananas ananas</name>
    <dbReference type="NCBI Taxonomy" id="4615"/>
    <lineage>
        <taxon>Eukaryota</taxon>
        <taxon>Viridiplantae</taxon>
        <taxon>Streptophyta</taxon>
        <taxon>Embryophyta</taxon>
        <taxon>Tracheophyta</taxon>
        <taxon>Spermatophyta</taxon>
        <taxon>Magnoliopsida</taxon>
        <taxon>Liliopsida</taxon>
        <taxon>Poales</taxon>
        <taxon>Bromeliaceae</taxon>
        <taxon>Bromelioideae</taxon>
        <taxon>Ananas</taxon>
    </lineage>
</organism>
<evidence type="ECO:0000313" key="2">
    <source>
        <dbReference type="Proteomes" id="UP000092600"/>
    </source>
</evidence>
<comment type="caution">
    <text evidence="1">The sequence shown here is derived from an EMBL/GenBank/DDBJ whole genome shotgun (WGS) entry which is preliminary data.</text>
</comment>